<dbReference type="Proteomes" id="UP000194139">
    <property type="component" value="Chromosome"/>
</dbReference>
<reference evidence="9 10" key="1">
    <citation type="submission" date="2017-05" db="EMBL/GenBank/DDBJ databases">
        <title>Complete and WGS of Bordetella genogroups.</title>
        <authorList>
            <person name="Spilker T."/>
            <person name="LiPuma J."/>
        </authorList>
    </citation>
    <scope>NUCLEOTIDE SEQUENCE [LARGE SCALE GENOMIC DNA]</scope>
    <source>
        <strain evidence="9 10">AU17164</strain>
    </source>
</reference>
<keyword evidence="5 7" id="KW-0472">Membrane</keyword>
<evidence type="ECO:0000256" key="3">
    <source>
        <dbReference type="ARBA" id="ARBA00022692"/>
    </source>
</evidence>
<gene>
    <name evidence="9" type="ORF">CAL13_02760</name>
</gene>
<dbReference type="PANTHER" id="PTHR30509:SF9">
    <property type="entry name" value="MULTIDRUG RESISTANCE PROTEIN MDTO"/>
    <property type="match status" value="1"/>
</dbReference>
<comment type="subcellular location">
    <subcellularLocation>
        <location evidence="1">Cell membrane</location>
        <topology evidence="1">Multi-pass membrane protein</topology>
    </subcellularLocation>
</comment>
<evidence type="ECO:0000256" key="5">
    <source>
        <dbReference type="ARBA" id="ARBA00023136"/>
    </source>
</evidence>
<dbReference type="EMBL" id="CP021109">
    <property type="protein sequence ID" value="ARP85255.1"/>
    <property type="molecule type" value="Genomic_DNA"/>
</dbReference>
<dbReference type="GO" id="GO:0022857">
    <property type="term" value="F:transmembrane transporter activity"/>
    <property type="evidence" value="ECO:0007669"/>
    <property type="project" value="InterPro"/>
</dbReference>
<dbReference type="InterPro" id="IPR049453">
    <property type="entry name" value="Memb_transporter_dom"/>
</dbReference>
<dbReference type="PANTHER" id="PTHR30509">
    <property type="entry name" value="P-HYDROXYBENZOIC ACID EFFLUX PUMP SUBUNIT-RELATED"/>
    <property type="match status" value="1"/>
</dbReference>
<evidence type="ECO:0000256" key="1">
    <source>
        <dbReference type="ARBA" id="ARBA00004651"/>
    </source>
</evidence>
<evidence type="ECO:0000259" key="8">
    <source>
        <dbReference type="Pfam" id="PF13515"/>
    </source>
</evidence>
<evidence type="ECO:0000313" key="9">
    <source>
        <dbReference type="EMBL" id="ARP85255.1"/>
    </source>
</evidence>
<feature type="transmembrane region" description="Helical" evidence="7">
    <location>
        <begin position="39"/>
        <end position="56"/>
    </location>
</feature>
<dbReference type="AlphaFoldDB" id="A0A1W6YVX3"/>
<dbReference type="Pfam" id="PF13515">
    <property type="entry name" value="FUSC_2"/>
    <property type="match status" value="1"/>
</dbReference>
<keyword evidence="10" id="KW-1185">Reference proteome</keyword>
<protein>
    <recommendedName>
        <fullName evidence="8">Integral membrane bound transporter domain-containing protein</fullName>
    </recommendedName>
</protein>
<evidence type="ECO:0000256" key="2">
    <source>
        <dbReference type="ARBA" id="ARBA00022475"/>
    </source>
</evidence>
<name>A0A1W6YVX3_9BORD</name>
<evidence type="ECO:0000256" key="4">
    <source>
        <dbReference type="ARBA" id="ARBA00022989"/>
    </source>
</evidence>
<comment type="similarity">
    <text evidence="6">Belongs to the YccS/YhfK family.</text>
</comment>
<feature type="domain" description="Integral membrane bound transporter" evidence="8">
    <location>
        <begin position="50"/>
        <end position="176"/>
    </location>
</feature>
<feature type="transmembrane region" description="Helical" evidence="7">
    <location>
        <begin position="164"/>
        <end position="188"/>
    </location>
</feature>
<feature type="transmembrane region" description="Helical" evidence="7">
    <location>
        <begin position="136"/>
        <end position="152"/>
    </location>
</feature>
<accession>A0A1W6YVX3</accession>
<proteinExistence type="inferred from homology"/>
<dbReference type="RefSeq" id="WP_086071435.1">
    <property type="nucleotide sequence ID" value="NZ_CP021109.1"/>
</dbReference>
<evidence type="ECO:0000256" key="7">
    <source>
        <dbReference type="SAM" id="Phobius"/>
    </source>
</evidence>
<keyword evidence="4 7" id="KW-1133">Transmembrane helix</keyword>
<organism evidence="9 10">
    <name type="scientific">Bordetella genomosp. 9</name>
    <dbReference type="NCBI Taxonomy" id="1416803"/>
    <lineage>
        <taxon>Bacteria</taxon>
        <taxon>Pseudomonadati</taxon>
        <taxon>Pseudomonadota</taxon>
        <taxon>Betaproteobacteria</taxon>
        <taxon>Burkholderiales</taxon>
        <taxon>Alcaligenaceae</taxon>
        <taxon>Bordetella</taxon>
    </lineage>
</organism>
<keyword evidence="3 7" id="KW-0812">Transmembrane</keyword>
<sequence>MSISTTLSRLHDPLRRMALSLQHLASPYQRYRHAQGLHAIRVALAMLTTILITSGLDVPHGDWASVSMLVVIGGIQHHGNIRKKAVERGLGTMLGAAAGLLLIVVHDLFGAPAATYALLSLMAGICGYYAIGRGGYIALLTAITLIIVAGHGDNSIETGMWRTLNVFIGIVVALVFSFALPLLASFSWRYGMALNLRRAGALIDRLLSGETLTAEARDAAFADLTRRSISLRNLMPSVAKEMQVPLGMLEAIQTQHRSFLATLELISNVPLGSADGSHQAVLQAFRREGRTMRAMLLTMARALRAGNTRKLQSYAAGDLLPQSLPDAGAPPLPEALQGPYWLMRQAMGQVDRLRGLLMALRQRQV</sequence>
<keyword evidence="2" id="KW-1003">Cell membrane</keyword>
<dbReference type="GO" id="GO:0005886">
    <property type="term" value="C:plasma membrane"/>
    <property type="evidence" value="ECO:0007669"/>
    <property type="project" value="UniProtKB-SubCell"/>
</dbReference>
<evidence type="ECO:0000313" key="10">
    <source>
        <dbReference type="Proteomes" id="UP000194139"/>
    </source>
</evidence>
<evidence type="ECO:0000256" key="6">
    <source>
        <dbReference type="ARBA" id="ARBA00043993"/>
    </source>
</evidence>